<evidence type="ECO:0000256" key="2">
    <source>
        <dbReference type="ARBA" id="ARBA00012035"/>
    </source>
</evidence>
<dbReference type="InterPro" id="IPR029056">
    <property type="entry name" value="Ribokinase-like"/>
</dbReference>
<keyword evidence="9 12" id="KW-0460">Magnesium</keyword>
<accession>Q5FJ19</accession>
<dbReference type="GeneID" id="93289445"/>
<dbReference type="OrthoDB" id="9775849at2"/>
<evidence type="ECO:0000259" key="13">
    <source>
        <dbReference type="Pfam" id="PF00294"/>
    </source>
</evidence>
<dbReference type="PATRIC" id="fig|272621.13.peg.1408"/>
<keyword evidence="5 12" id="KW-0479">Metal-binding</keyword>
<evidence type="ECO:0000256" key="12">
    <source>
        <dbReference type="HAMAP-Rule" id="MF_01987"/>
    </source>
</evidence>
<feature type="binding site" evidence="12">
    <location>
        <begin position="40"/>
        <end position="44"/>
    </location>
    <ligand>
        <name>substrate</name>
    </ligand>
</feature>
<feature type="active site" description="Proton acceptor" evidence="12">
    <location>
        <position position="253"/>
    </location>
</feature>
<dbReference type="SUPFAM" id="SSF53613">
    <property type="entry name" value="Ribokinase-like"/>
    <property type="match status" value="1"/>
</dbReference>
<dbReference type="GO" id="GO:0019303">
    <property type="term" value="P:D-ribose catabolic process"/>
    <property type="evidence" value="ECO:0007669"/>
    <property type="project" value="UniProtKB-UniRule"/>
</dbReference>
<comment type="similarity">
    <text evidence="1">Belongs to the carbohydrate kinase pfkB family.</text>
</comment>
<comment type="caution">
    <text evidence="12">Lacks conserved residue(s) required for the propagation of feature annotation.</text>
</comment>
<evidence type="ECO:0000256" key="6">
    <source>
        <dbReference type="ARBA" id="ARBA00022741"/>
    </source>
</evidence>
<dbReference type="EMBL" id="CP000033">
    <property type="protein sequence ID" value="AAV43305.1"/>
    <property type="molecule type" value="Genomic_DNA"/>
</dbReference>
<keyword evidence="12" id="KW-0963">Cytoplasm</keyword>
<comment type="subunit">
    <text evidence="12">Homodimer.</text>
</comment>
<protein>
    <recommendedName>
        <fullName evidence="3 12">Ribokinase</fullName>
        <shortName evidence="12">RK</shortName>
        <ecNumber evidence="2 12">2.7.1.15</ecNumber>
    </recommendedName>
</protein>
<dbReference type="Gene3D" id="3.40.1190.20">
    <property type="match status" value="1"/>
</dbReference>
<feature type="binding site" evidence="12">
    <location>
        <position position="249"/>
    </location>
    <ligand>
        <name>K(+)</name>
        <dbReference type="ChEBI" id="CHEBI:29103"/>
    </ligand>
</feature>
<feature type="binding site" evidence="12">
    <location>
        <begin position="252"/>
        <end position="253"/>
    </location>
    <ligand>
        <name>ATP</name>
        <dbReference type="ChEBI" id="CHEBI:30616"/>
    </ligand>
</feature>
<dbReference type="eggNOG" id="COG0524">
    <property type="taxonomic scope" value="Bacteria"/>
</dbReference>
<keyword evidence="8 12" id="KW-0067">ATP-binding</keyword>
<feature type="binding site" evidence="12">
    <location>
        <position position="247"/>
    </location>
    <ligand>
        <name>K(+)</name>
        <dbReference type="ChEBI" id="CHEBI:29103"/>
    </ligand>
</feature>
<feature type="binding site" evidence="12">
    <location>
        <position position="287"/>
    </location>
    <ligand>
        <name>K(+)</name>
        <dbReference type="ChEBI" id="CHEBI:29103"/>
    </ligand>
</feature>
<proteinExistence type="inferred from homology"/>
<feature type="binding site" evidence="12">
    <location>
        <position position="284"/>
    </location>
    <ligand>
        <name>K(+)</name>
        <dbReference type="ChEBI" id="CHEBI:29103"/>
    </ligand>
</feature>
<feature type="binding site" evidence="12">
    <location>
        <position position="185"/>
    </location>
    <ligand>
        <name>ATP</name>
        <dbReference type="ChEBI" id="CHEBI:30616"/>
    </ligand>
</feature>
<feature type="binding site" evidence="12">
    <location>
        <begin position="12"/>
        <end position="14"/>
    </location>
    <ligand>
        <name>substrate</name>
    </ligand>
</feature>
<dbReference type="NCBIfam" id="TIGR02152">
    <property type="entry name" value="D_ribokin_bact"/>
    <property type="match status" value="1"/>
</dbReference>
<keyword evidence="7 12" id="KW-0418">Kinase</keyword>
<dbReference type="AlphaFoldDB" id="Q5FJ19"/>
<dbReference type="InterPro" id="IPR011611">
    <property type="entry name" value="PfkB_dom"/>
</dbReference>
<dbReference type="RefSeq" id="WP_003548221.1">
    <property type="nucleotide sequence ID" value="NC_006814.3"/>
</dbReference>
<dbReference type="EC" id="2.7.1.15" evidence="2 12"/>
<evidence type="ECO:0000256" key="10">
    <source>
        <dbReference type="ARBA" id="ARBA00022958"/>
    </source>
</evidence>
<evidence type="ECO:0000256" key="11">
    <source>
        <dbReference type="ARBA" id="ARBA00023277"/>
    </source>
</evidence>
<evidence type="ECO:0000256" key="9">
    <source>
        <dbReference type="ARBA" id="ARBA00022842"/>
    </source>
</evidence>
<dbReference type="InterPro" id="IPR002173">
    <property type="entry name" value="Carboh/pur_kinase_PfkB_CS"/>
</dbReference>
<comment type="function">
    <text evidence="12">Catalyzes the phosphorylation of ribose at O-5 in a reaction requiring ATP and magnesium. The resulting D-ribose-5-phosphate can then be used either for sythesis of nucleotides, histidine, and tryptophan, or as a component of the pentose phosphate pathway.</text>
</comment>
<gene>
    <name evidence="12 14" type="primary">rbsK</name>
    <name evidence="14" type="ordered locus">LBA1485</name>
</gene>
<feature type="binding site" evidence="12">
    <location>
        <position position="293"/>
    </location>
    <ligand>
        <name>K(+)</name>
        <dbReference type="ChEBI" id="CHEBI:29103"/>
    </ligand>
</feature>
<sequence length="308" mass="32627">MSSKISILGSINLDSTYHVDKIPLPGETIHVNKKTFAAGGKGANQAVAAKRSGATVSFIGAVGNDAAGKYMLNELEKEKINLSNVQIKDTAQTGTATVLLDENGQNSILVYAGANGLIDSSQINKAEDTIANSDYIIAQFETPISAIISAFTIAKKHGVTTILNPAPATTIDNKLLKVTNIIVPNETESAAITGINVTDEESMQRTARYFREKGVKVTIITLGSRGVYYSSPTENRFISAYKVNAVDTTGAGDTFIGAMTSVLTTDLLNISAAIDYGQQASSITVQGIGAQPSIPTKEKIKQVYRMSD</sequence>
<evidence type="ECO:0000256" key="4">
    <source>
        <dbReference type="ARBA" id="ARBA00022679"/>
    </source>
</evidence>
<feature type="binding site" evidence="12">
    <location>
        <position position="141"/>
    </location>
    <ligand>
        <name>substrate</name>
    </ligand>
</feature>
<dbReference type="STRING" id="272621.LBA1485"/>
<organism evidence="15">
    <name type="scientific">Lactobacillus acidophilus (strain ATCC 700396 / NCK56 / N2 / NCFM)</name>
    <dbReference type="NCBI Taxonomy" id="272621"/>
    <lineage>
        <taxon>Bacteria</taxon>
        <taxon>Bacillati</taxon>
        <taxon>Bacillota</taxon>
        <taxon>Bacilli</taxon>
        <taxon>Lactobacillales</taxon>
        <taxon>Lactobacillaceae</taxon>
        <taxon>Lactobacillus</taxon>
    </lineage>
</organism>
<dbReference type="HAMAP" id="MF_01987">
    <property type="entry name" value="Ribokinase"/>
    <property type="match status" value="1"/>
</dbReference>
<dbReference type="InterPro" id="IPR011877">
    <property type="entry name" value="Ribokinase"/>
</dbReference>
<dbReference type="GO" id="GO:0046872">
    <property type="term" value="F:metal ion binding"/>
    <property type="evidence" value="ECO:0007669"/>
    <property type="project" value="UniProtKB-KW"/>
</dbReference>
<dbReference type="HOGENOM" id="CLU_027634_2_0_9"/>
<comment type="catalytic activity">
    <reaction evidence="12">
        <text>D-ribose + ATP = D-ribose 5-phosphate + ADP + H(+)</text>
        <dbReference type="Rhea" id="RHEA:13697"/>
        <dbReference type="ChEBI" id="CHEBI:15378"/>
        <dbReference type="ChEBI" id="CHEBI:30616"/>
        <dbReference type="ChEBI" id="CHEBI:47013"/>
        <dbReference type="ChEBI" id="CHEBI:78346"/>
        <dbReference type="ChEBI" id="CHEBI:456216"/>
        <dbReference type="EC" id="2.7.1.15"/>
    </reaction>
</comment>
<evidence type="ECO:0000256" key="8">
    <source>
        <dbReference type="ARBA" id="ARBA00022840"/>
    </source>
</evidence>
<dbReference type="PANTHER" id="PTHR10584:SF166">
    <property type="entry name" value="RIBOKINASE"/>
    <property type="match status" value="1"/>
</dbReference>
<dbReference type="BioCyc" id="LACI272621:G1G49-1454-MONOMER"/>
<dbReference type="PRINTS" id="PR00990">
    <property type="entry name" value="RIBOKINASE"/>
</dbReference>
<feature type="binding site" evidence="12">
    <location>
        <begin position="221"/>
        <end position="226"/>
    </location>
    <ligand>
        <name>ATP</name>
        <dbReference type="ChEBI" id="CHEBI:30616"/>
    </ligand>
</feature>
<dbReference type="GO" id="GO:0004747">
    <property type="term" value="F:ribokinase activity"/>
    <property type="evidence" value="ECO:0007669"/>
    <property type="project" value="UniProtKB-UniRule"/>
</dbReference>
<evidence type="ECO:0000313" key="15">
    <source>
        <dbReference type="Proteomes" id="UP000006381"/>
    </source>
</evidence>
<comment type="activity regulation">
    <text evidence="12">Activated by a monovalent cation that binds near, but not in, the active site. The most likely occupant of the site in vivo is potassium. Ion binding induces a conformational change that may alter substrate affinity.</text>
</comment>
<keyword evidence="15" id="KW-1185">Reference proteome</keyword>
<evidence type="ECO:0000256" key="1">
    <source>
        <dbReference type="ARBA" id="ARBA00005380"/>
    </source>
</evidence>
<evidence type="ECO:0000313" key="14">
    <source>
        <dbReference type="EMBL" id="AAV43305.1"/>
    </source>
</evidence>
<evidence type="ECO:0000256" key="5">
    <source>
        <dbReference type="ARBA" id="ARBA00022723"/>
    </source>
</evidence>
<name>Q5FJ19_LACAC</name>
<keyword evidence="4 12" id="KW-0808">Transferase</keyword>
<keyword evidence="6 12" id="KW-0547">Nucleotide-binding</keyword>
<dbReference type="Pfam" id="PF00294">
    <property type="entry name" value="PfkB"/>
    <property type="match status" value="1"/>
</dbReference>
<keyword evidence="10 12" id="KW-0630">Potassium</keyword>
<dbReference type="Proteomes" id="UP000006381">
    <property type="component" value="Chromosome"/>
</dbReference>
<evidence type="ECO:0000256" key="7">
    <source>
        <dbReference type="ARBA" id="ARBA00022777"/>
    </source>
</evidence>
<dbReference type="KEGG" id="lac:LBA1485"/>
<comment type="similarity">
    <text evidence="12">Belongs to the carbohydrate kinase PfkB family. Ribokinase subfamily.</text>
</comment>
<dbReference type="InterPro" id="IPR002139">
    <property type="entry name" value="Ribo/fructo_kinase"/>
</dbReference>
<comment type="cofactor">
    <cofactor evidence="12">
        <name>Mg(2+)</name>
        <dbReference type="ChEBI" id="CHEBI:18420"/>
    </cofactor>
    <text evidence="12">Requires a divalent cation, most likely magnesium in vivo, as an electrophilic catalyst to aid phosphoryl group transfer. It is the chelate of the metal and the nucleotide that is the actual substrate.</text>
</comment>
<evidence type="ECO:0000256" key="3">
    <source>
        <dbReference type="ARBA" id="ARBA00016943"/>
    </source>
</evidence>
<feature type="binding site" evidence="12">
    <location>
        <position position="289"/>
    </location>
    <ligand>
        <name>K(+)</name>
        <dbReference type="ChEBI" id="CHEBI:29103"/>
    </ligand>
</feature>
<comment type="subcellular location">
    <subcellularLocation>
        <location evidence="12">Cytoplasm</location>
    </subcellularLocation>
</comment>
<comment type="pathway">
    <text evidence="12">Carbohydrate metabolism; D-ribose degradation; D-ribose 5-phosphate from beta-D-ribopyranose: step 2/2.</text>
</comment>
<feature type="binding site" evidence="12">
    <location>
        <position position="253"/>
    </location>
    <ligand>
        <name>substrate</name>
    </ligand>
</feature>
<dbReference type="UniPathway" id="UPA00916">
    <property type="reaction ID" value="UER00889"/>
</dbReference>
<feature type="domain" description="Carbohydrate kinase PfkB" evidence="13">
    <location>
        <begin position="4"/>
        <end position="296"/>
    </location>
</feature>
<reference evidence="14 15" key="1">
    <citation type="journal article" date="2005" name="Proc. Natl. Acad. Sci. U.S.A.">
        <title>Complete genome sequence of the probiotic lactic acid bacterium Lactobacillus acidophilus NCFM.</title>
        <authorList>
            <person name="Altermann E."/>
            <person name="Russell W.M."/>
            <person name="Azcarate-Peril M.A."/>
            <person name="Barrangou R."/>
            <person name="Buck B.L."/>
            <person name="McAuliffe O."/>
            <person name="Souther N."/>
            <person name="Dobson A."/>
            <person name="Duong T."/>
            <person name="Callanan M."/>
            <person name="Lick S."/>
            <person name="Hamrick A."/>
            <person name="Cano R."/>
            <person name="Klaenhammer T.R."/>
        </authorList>
    </citation>
    <scope>NUCLEOTIDE SEQUENCE [LARGE SCALE GENOMIC DNA]</scope>
    <source>
        <strain evidence="15">ATCC 700396 / NCK56 / N2 / NCFM</strain>
    </source>
</reference>
<keyword evidence="11 12" id="KW-0119">Carbohydrate metabolism</keyword>
<dbReference type="PROSITE" id="PS00584">
    <property type="entry name" value="PFKB_KINASES_2"/>
    <property type="match status" value="1"/>
</dbReference>
<dbReference type="CDD" id="cd01174">
    <property type="entry name" value="ribokinase"/>
    <property type="match status" value="1"/>
</dbReference>
<dbReference type="PANTHER" id="PTHR10584">
    <property type="entry name" value="SUGAR KINASE"/>
    <property type="match status" value="1"/>
</dbReference>
<dbReference type="GO" id="GO:0005829">
    <property type="term" value="C:cytosol"/>
    <property type="evidence" value="ECO:0007669"/>
    <property type="project" value="TreeGrafter"/>
</dbReference>
<dbReference type="GO" id="GO:0005524">
    <property type="term" value="F:ATP binding"/>
    <property type="evidence" value="ECO:0007669"/>
    <property type="project" value="UniProtKB-UniRule"/>
</dbReference>